<gene>
    <name evidence="7" type="ORF">HU722_20045</name>
</gene>
<comment type="caution">
    <text evidence="7">The sequence shown here is derived from an EMBL/GenBank/DDBJ whole genome shotgun (WGS) entry which is preliminary data.</text>
</comment>
<evidence type="ECO:0000256" key="4">
    <source>
        <dbReference type="ARBA" id="ARBA00023136"/>
    </source>
</evidence>
<keyword evidence="4" id="KW-0472">Membrane</keyword>
<evidence type="ECO:0000256" key="1">
    <source>
        <dbReference type="ARBA" id="ARBA00004442"/>
    </source>
</evidence>
<comment type="subcellular location">
    <subcellularLocation>
        <location evidence="1">Cell outer membrane</location>
    </subcellularLocation>
</comment>
<dbReference type="GO" id="GO:0009252">
    <property type="term" value="P:peptidoglycan biosynthetic process"/>
    <property type="evidence" value="ECO:0007669"/>
    <property type="project" value="TreeGrafter"/>
</dbReference>
<dbReference type="GO" id="GO:0009279">
    <property type="term" value="C:cell outer membrane"/>
    <property type="evidence" value="ECO:0007669"/>
    <property type="project" value="UniProtKB-SubCell"/>
</dbReference>
<dbReference type="AlphaFoldDB" id="A0A8H9YU17"/>
<evidence type="ECO:0000256" key="3">
    <source>
        <dbReference type="ARBA" id="ARBA00022729"/>
    </source>
</evidence>
<sequence>MNIKKNLLIVAALFSASSAMAGEFSLGSGAVYNESAYKGYNENVLAIPLISYEGDNFYVRQFTAGWAFWKDSKNELSLTASWMPLHFDPDDNDDHAMAQLDERKASAMLGGAYYRHEKWGSLKFAVAADAMDESGGVVGEISYFKPIRMDKLTLIPSIGVLYYDESFNDYYYGVSGKESRRSGLDQYTAGDSWNPYVALVAKYHLTDNLILNASAAYTVLPDDVKNSPMIDRQDSLALMTGLSWRF</sequence>
<proteinExistence type="inferred from homology"/>
<organism evidence="7">
    <name type="scientific">Pseudomonas tritici</name>
    <dbReference type="NCBI Taxonomy" id="2745518"/>
    <lineage>
        <taxon>Bacteria</taxon>
        <taxon>Pseudomonadati</taxon>
        <taxon>Pseudomonadota</taxon>
        <taxon>Gammaproteobacteria</taxon>
        <taxon>Pseudomonadales</taxon>
        <taxon>Pseudomonadaceae</taxon>
        <taxon>Pseudomonas</taxon>
    </lineage>
</organism>
<evidence type="ECO:0000256" key="2">
    <source>
        <dbReference type="ARBA" id="ARBA00005722"/>
    </source>
</evidence>
<evidence type="ECO:0000313" key="7">
    <source>
        <dbReference type="EMBL" id="MBC3293816.1"/>
    </source>
</evidence>
<feature type="signal peptide" evidence="6">
    <location>
        <begin position="1"/>
        <end position="21"/>
    </location>
</feature>
<keyword evidence="5" id="KW-0998">Cell outer membrane</keyword>
<reference evidence="7" key="1">
    <citation type="journal article" date="2020" name="Microorganisms">
        <title>Reliable Identification of Environmental Pseudomonas Isolates Using the rpoD Gene.</title>
        <authorList>
            <consortium name="The Broad Institute Genome Sequencing Platform"/>
            <person name="Girard L."/>
            <person name="Lood C."/>
            <person name="Rokni-Zadeh H."/>
            <person name="van Noort V."/>
            <person name="Lavigne R."/>
            <person name="De Mot R."/>
        </authorList>
    </citation>
    <scope>NUCLEOTIDE SEQUENCE [LARGE SCALE GENOMIC DNA]</scope>
    <source>
        <strain evidence="7">SWRI145</strain>
    </source>
</reference>
<evidence type="ECO:0000256" key="5">
    <source>
        <dbReference type="ARBA" id="ARBA00023237"/>
    </source>
</evidence>
<dbReference type="InterPro" id="IPR010583">
    <property type="entry name" value="MipA"/>
</dbReference>
<feature type="chain" id="PRO_5034724827" evidence="6">
    <location>
        <begin position="22"/>
        <end position="246"/>
    </location>
</feature>
<dbReference type="PANTHER" id="PTHR38776">
    <property type="entry name" value="MLTA-INTERACTING PROTEIN-RELATED"/>
    <property type="match status" value="1"/>
</dbReference>
<comment type="similarity">
    <text evidence="2">Belongs to the MipA/OmpV family.</text>
</comment>
<dbReference type="PANTHER" id="PTHR38776:SF1">
    <property type="entry name" value="MLTA-INTERACTING PROTEIN-RELATED"/>
    <property type="match status" value="1"/>
</dbReference>
<keyword evidence="3 6" id="KW-0732">Signal</keyword>
<evidence type="ECO:0000256" key="6">
    <source>
        <dbReference type="SAM" id="SignalP"/>
    </source>
</evidence>
<dbReference type="EMBL" id="JABWQF010000012">
    <property type="protein sequence ID" value="MBC3293816.1"/>
    <property type="molecule type" value="Genomic_DNA"/>
</dbReference>
<dbReference type="Pfam" id="PF06629">
    <property type="entry name" value="MipA"/>
    <property type="match status" value="1"/>
</dbReference>
<accession>A0A8H9YU17</accession>
<name>A0A8H9YU17_9PSED</name>
<protein>
    <submittedName>
        <fullName evidence="7">MipA/OmpV family protein</fullName>
    </submittedName>
</protein>